<reference evidence="1 2" key="1">
    <citation type="submission" date="2016-04" db="EMBL/GenBank/DDBJ databases">
        <title>Complete genome sequence of Pseudomonas sp. LAB-08 isolated from TCE contaminated aquifer soil.</title>
        <authorList>
            <person name="Dohra H."/>
            <person name="Suzuki K."/>
            <person name="Fatma A."/>
            <person name="Inuzuka Y."/>
            <person name="Honjo M."/>
            <person name="Tashiro Y."/>
            <person name="Futamata H."/>
        </authorList>
    </citation>
    <scope>NUCLEOTIDE SEQUENCE [LARGE SCALE GENOMIC DNA]</scope>
    <source>
        <strain evidence="1 2">LAB-08</strain>
    </source>
</reference>
<dbReference type="EMBL" id="AP017423">
    <property type="protein sequence ID" value="BCX68058.1"/>
    <property type="molecule type" value="Genomic_DNA"/>
</dbReference>
<organism evidence="1 2">
    <name type="scientific">Pseudomonas izuensis</name>
    <dbReference type="NCBI Taxonomy" id="2684212"/>
    <lineage>
        <taxon>Bacteria</taxon>
        <taxon>Pseudomonadati</taxon>
        <taxon>Pseudomonadota</taxon>
        <taxon>Gammaproteobacteria</taxon>
        <taxon>Pseudomonadales</taxon>
        <taxon>Pseudomonadaceae</taxon>
        <taxon>Pseudomonas</taxon>
    </lineage>
</organism>
<evidence type="ECO:0008006" key="3">
    <source>
        <dbReference type="Google" id="ProtNLM"/>
    </source>
</evidence>
<dbReference type="RefSeq" id="WP_157755705.1">
    <property type="nucleotide sequence ID" value="NZ_AP017423.2"/>
</dbReference>
<keyword evidence="2" id="KW-1185">Reference proteome</keyword>
<accession>A0ABM7RZZ1</accession>
<gene>
    <name evidence="1" type="ORF">LAB08_R26980</name>
</gene>
<protein>
    <recommendedName>
        <fullName evidence="3">Imidazoleglycerol-phosphate synthase</fullName>
    </recommendedName>
</protein>
<name>A0ABM7RZZ1_9PSED</name>
<dbReference type="Proteomes" id="UP000218595">
    <property type="component" value="Chromosome"/>
</dbReference>
<sequence>MSNLTGLLKEMEKGPVTNGWGAISIMSRSRLNRLLEQQFIERYSGLGFMPLFGGSLAGNGQDDEVKLEDISLGHPLLSFNKASFSDSTAVLTMKIVAGRYTSIRKMPGAKDVVLSAFSITEAQDYVLEMEVRLSMVIGEVDRQGKVTLDLSKAADFRCNLGGDDEALNGRLANYFKQRFEELPPHRRNYQLGMVELKGYNQLNPVSFRILTQAAPGAKVLGASNYGDGAVVIPIQLRGNTGPGQFPLPRDFPYFIPNDLNPDGSEKYSASLIVAKDMLSHIVDNNIEVLSSLLFPGQHAFVESSRHSPADGFIVGNISPKQTLLTLEPTFNTIKAGETQRFTLRNGKGEVIQASRWRAVSLQSHTTEGHGAIANGLYTSPPSIRIGHDVSHVVVTAEYVDADKTFTASALLRVVYDNTTIAPRMSVYSTTAQSRPLVLRASTLGDVPLNWKLLAPEYGTLTPSGNQALFTANARSKDRGLAVQQIEVAGNEPRQASLLLLKAQQFLRVDPPYVPAVKKSVVVVLKDDPTLLPDIPRRWKVVSGGGTVDANGHYTAPAQGATATSIVQCQIVRNGVVFSSGYSAIDRSEQEPEPTWKDLVQFKIKVPGGLDNGRIGSLFTNGYQQARAQITVETGLVDGKEYPLSVMEMASMRLVDNASKAEIESVDEALDGIPEGDDQVWRTRLIPNRFQLANPVSANPGGSPNTILAAVSVQDIYIHTREKANAAATFHATFQADSDKRWWRSTDLTDINSTIDVTPRSIPVTTAEDYSLFRVRVDGGSGSLPGEPTNPDDDFDFHLRTLDYWKFAYTGRPGTTGSPFETMEFLPVDGKTINTSSLLYESEQLAEKMCSWTGYIFRDPLKPADSRVRVDEVTKNIVKNETLNPPIDQSVFEEGMLVITLQRSDRINYVRLTDPSRAKLARDLAVLLIDKNGNPHKRRISFLPSTTVGRRNRLMHTLFTPVP</sequence>
<evidence type="ECO:0000313" key="2">
    <source>
        <dbReference type="Proteomes" id="UP000218595"/>
    </source>
</evidence>
<proteinExistence type="predicted"/>
<evidence type="ECO:0000313" key="1">
    <source>
        <dbReference type="EMBL" id="BCX68058.1"/>
    </source>
</evidence>